<keyword evidence="2 5" id="KW-0689">Ribosomal protein</keyword>
<dbReference type="HAMAP" id="MF_00340">
    <property type="entry name" value="Ribosomal_bL32"/>
    <property type="match status" value="1"/>
</dbReference>
<gene>
    <name evidence="5 7" type="primary">rpmF</name>
    <name evidence="7" type="ORF">AVCANL283_01435</name>
</gene>
<evidence type="ECO:0000313" key="8">
    <source>
        <dbReference type="Proteomes" id="UP000786183"/>
    </source>
</evidence>
<dbReference type="NCBIfam" id="TIGR01031">
    <property type="entry name" value="rpmF_bact"/>
    <property type="match status" value="1"/>
</dbReference>
<keyword evidence="3 5" id="KW-0687">Ribonucleoprotein</keyword>
<dbReference type="InterPro" id="IPR044957">
    <property type="entry name" value="Ribosomal_bL32_bact"/>
</dbReference>
<dbReference type="Proteomes" id="UP000786183">
    <property type="component" value="Unassembled WGS sequence"/>
</dbReference>
<accession>A0ABS7WRR8</accession>
<keyword evidence="8" id="KW-1185">Reference proteome</keyword>
<dbReference type="EMBL" id="JACGBB010000002">
    <property type="protein sequence ID" value="MBZ7986779.1"/>
    <property type="molecule type" value="Genomic_DNA"/>
</dbReference>
<name>A0ABS7WRR8_9BACT</name>
<dbReference type="RefSeq" id="WP_172230196.1">
    <property type="nucleotide sequence ID" value="NZ_CP035946.1"/>
</dbReference>
<dbReference type="Pfam" id="PF01783">
    <property type="entry name" value="Ribosomal_L32p"/>
    <property type="match status" value="1"/>
</dbReference>
<comment type="caution">
    <text evidence="7">The sequence shown here is derived from an EMBL/GenBank/DDBJ whole genome shotgun (WGS) entry which is preliminary data.</text>
</comment>
<sequence>MAVPKRRVSKTRAAKRRTHYKIELVRPIKDKDGNWKLPHRVNPVTGEYNTKE</sequence>
<evidence type="ECO:0000256" key="2">
    <source>
        <dbReference type="ARBA" id="ARBA00022980"/>
    </source>
</evidence>
<dbReference type="SUPFAM" id="SSF57829">
    <property type="entry name" value="Zn-binding ribosomal proteins"/>
    <property type="match status" value="1"/>
</dbReference>
<dbReference type="GO" id="GO:0005840">
    <property type="term" value="C:ribosome"/>
    <property type="evidence" value="ECO:0007669"/>
    <property type="project" value="UniProtKB-KW"/>
</dbReference>
<dbReference type="InterPro" id="IPR011332">
    <property type="entry name" value="Ribosomal_zn-bd"/>
</dbReference>
<feature type="region of interest" description="Disordered" evidence="6">
    <location>
        <begin position="32"/>
        <end position="52"/>
    </location>
</feature>
<reference evidence="7 8" key="1">
    <citation type="submission" date="2020-07" db="EMBL/GenBank/DDBJ databases">
        <title>Transfer of Campylobacter canadensis to the novel genus Avispirillum gen. nov., that also includes two novel species recovered from migratory waterfowl: Avispirillum anseris sp. nov. and Avispirillum brantae sp. nov.</title>
        <authorList>
            <person name="Miller W.G."/>
            <person name="Chapman M.H."/>
            <person name="Yee E."/>
            <person name="Inglis G.D."/>
        </authorList>
    </citation>
    <scope>NUCLEOTIDE SEQUENCE [LARGE SCALE GENOMIC DNA]</scope>
    <source>
        <strain evidence="7 8">L283</strain>
    </source>
</reference>
<dbReference type="InterPro" id="IPR002677">
    <property type="entry name" value="Ribosomal_bL32"/>
</dbReference>
<comment type="similarity">
    <text evidence="1 5">Belongs to the bacterial ribosomal protein bL32 family.</text>
</comment>
<proteinExistence type="inferred from homology"/>
<evidence type="ECO:0000256" key="4">
    <source>
        <dbReference type="ARBA" id="ARBA00035178"/>
    </source>
</evidence>
<dbReference type="PANTHER" id="PTHR35534">
    <property type="entry name" value="50S RIBOSOMAL PROTEIN L32"/>
    <property type="match status" value="1"/>
</dbReference>
<evidence type="ECO:0000256" key="1">
    <source>
        <dbReference type="ARBA" id="ARBA00008560"/>
    </source>
</evidence>
<evidence type="ECO:0000256" key="3">
    <source>
        <dbReference type="ARBA" id="ARBA00023274"/>
    </source>
</evidence>
<protein>
    <recommendedName>
        <fullName evidence="4 5">Large ribosomal subunit protein bL32</fullName>
    </recommendedName>
</protein>
<dbReference type="PANTHER" id="PTHR35534:SF1">
    <property type="entry name" value="LARGE RIBOSOMAL SUBUNIT PROTEIN BL32"/>
    <property type="match status" value="1"/>
</dbReference>
<evidence type="ECO:0000256" key="6">
    <source>
        <dbReference type="SAM" id="MobiDB-lite"/>
    </source>
</evidence>
<organism evidence="7 8">
    <name type="scientific">Campylobacter canadensis</name>
    <dbReference type="NCBI Taxonomy" id="449520"/>
    <lineage>
        <taxon>Bacteria</taxon>
        <taxon>Pseudomonadati</taxon>
        <taxon>Campylobacterota</taxon>
        <taxon>Epsilonproteobacteria</taxon>
        <taxon>Campylobacterales</taxon>
        <taxon>Campylobacteraceae</taxon>
        <taxon>Campylobacter</taxon>
    </lineage>
</organism>
<evidence type="ECO:0000313" key="7">
    <source>
        <dbReference type="EMBL" id="MBZ7986779.1"/>
    </source>
</evidence>
<evidence type="ECO:0000256" key="5">
    <source>
        <dbReference type="HAMAP-Rule" id="MF_00340"/>
    </source>
</evidence>